<keyword evidence="7 9" id="KW-1133">Transmembrane helix</keyword>
<keyword evidence="3" id="KW-1003">Cell membrane</keyword>
<evidence type="ECO:0000313" key="12">
    <source>
        <dbReference type="Proteomes" id="UP001217324"/>
    </source>
</evidence>
<reference evidence="11" key="1">
    <citation type="submission" date="2023-02" db="EMBL/GenBank/DDBJ databases">
        <title>Comparative genomics and fermentation flavor characterization of five lactic acid bacteria reveal flavor biosynthesis metabolic pathways in fermented muskmelon puree.</title>
        <authorList>
            <person name="Yuan L."/>
            <person name="Li M."/>
            <person name="Xu X."/>
            <person name="Lao F."/>
            <person name="Wu J."/>
        </authorList>
    </citation>
    <scope>NUCLEOTIDE SEQUENCE</scope>
    <source>
        <strain evidence="11">Pa-2</strain>
    </source>
</reference>
<comment type="subcellular location">
    <subcellularLocation>
        <location evidence="1 9">Cell membrane</location>
        <topology evidence="1 9">Multi-pass membrane protein</topology>
    </subcellularLocation>
</comment>
<evidence type="ECO:0000313" key="11">
    <source>
        <dbReference type="EMBL" id="WEA14564.1"/>
    </source>
</evidence>
<feature type="transmembrane region" description="Helical" evidence="9">
    <location>
        <begin position="184"/>
        <end position="205"/>
    </location>
</feature>
<dbReference type="EMBL" id="CP118627">
    <property type="protein sequence ID" value="WEA14564.1"/>
    <property type="molecule type" value="Genomic_DNA"/>
</dbReference>
<proteinExistence type="inferred from homology"/>
<dbReference type="GO" id="GO:0015031">
    <property type="term" value="P:protein transport"/>
    <property type="evidence" value="ECO:0007669"/>
    <property type="project" value="UniProtKB-KW"/>
</dbReference>
<sequence>MAGNNKGRLMVLYSVTVVVMLLMIFPFIYLVLQSFAPWDQVNQRIIPTALTLRSWEFLFSGSATSADVPWIGAMFNTFLVATVSTGLMIITALMVAYALAKVSFKGKKFVDNFVIFQMFFPGIILLIPQFLIVTKMGWINTYQGMIVPTAVSLWAIFMYTNFFKAIPNDIIEAARIDGAKDWTILFKIILPMSRSITTVIFLMLYTDRWTTLLWDMIISKDDATITLNVLISQMFGPYGAYPGPMYAASLLLTAPIIILFLIFSKQFQKGMDFALK</sequence>
<dbReference type="AlphaFoldDB" id="A0AAX3NE24"/>
<dbReference type="SUPFAM" id="SSF161098">
    <property type="entry name" value="MetI-like"/>
    <property type="match status" value="1"/>
</dbReference>
<evidence type="ECO:0000256" key="1">
    <source>
        <dbReference type="ARBA" id="ARBA00004651"/>
    </source>
</evidence>
<evidence type="ECO:0000256" key="9">
    <source>
        <dbReference type="RuleBase" id="RU363032"/>
    </source>
</evidence>
<feature type="domain" description="ABC transmembrane type-1" evidence="10">
    <location>
        <begin position="74"/>
        <end position="263"/>
    </location>
</feature>
<dbReference type="GO" id="GO:0015833">
    <property type="term" value="P:peptide transport"/>
    <property type="evidence" value="ECO:0007669"/>
    <property type="project" value="UniProtKB-KW"/>
</dbReference>
<dbReference type="GO" id="GO:0005886">
    <property type="term" value="C:plasma membrane"/>
    <property type="evidence" value="ECO:0007669"/>
    <property type="project" value="UniProtKB-SubCell"/>
</dbReference>
<evidence type="ECO:0000256" key="8">
    <source>
        <dbReference type="ARBA" id="ARBA00023136"/>
    </source>
</evidence>
<comment type="similarity">
    <text evidence="9">Belongs to the binding-protein-dependent transport system permease family.</text>
</comment>
<dbReference type="InterPro" id="IPR035906">
    <property type="entry name" value="MetI-like_sf"/>
</dbReference>
<evidence type="ECO:0000256" key="5">
    <source>
        <dbReference type="ARBA" id="ARBA00022856"/>
    </source>
</evidence>
<dbReference type="RefSeq" id="WP_165705400.1">
    <property type="nucleotide sequence ID" value="NZ_CP099987.1"/>
</dbReference>
<dbReference type="GO" id="GO:0055085">
    <property type="term" value="P:transmembrane transport"/>
    <property type="evidence" value="ECO:0007669"/>
    <property type="project" value="InterPro"/>
</dbReference>
<evidence type="ECO:0000256" key="2">
    <source>
        <dbReference type="ARBA" id="ARBA00022448"/>
    </source>
</evidence>
<keyword evidence="8 9" id="KW-0472">Membrane</keyword>
<name>A0AAX3NE24_9LACT</name>
<evidence type="ECO:0000256" key="6">
    <source>
        <dbReference type="ARBA" id="ARBA00022927"/>
    </source>
</evidence>
<feature type="transmembrane region" description="Helical" evidence="9">
    <location>
        <begin position="245"/>
        <end position="263"/>
    </location>
</feature>
<feature type="transmembrane region" description="Helical" evidence="9">
    <location>
        <begin position="112"/>
        <end position="133"/>
    </location>
</feature>
<accession>A0AAX3NE24</accession>
<feature type="transmembrane region" description="Helical" evidence="9">
    <location>
        <begin position="145"/>
        <end position="163"/>
    </location>
</feature>
<feature type="transmembrane region" description="Helical" evidence="9">
    <location>
        <begin position="78"/>
        <end position="100"/>
    </location>
</feature>
<evidence type="ECO:0000256" key="4">
    <source>
        <dbReference type="ARBA" id="ARBA00022692"/>
    </source>
</evidence>
<dbReference type="Pfam" id="PF00528">
    <property type="entry name" value="BPD_transp_1"/>
    <property type="match status" value="1"/>
</dbReference>
<evidence type="ECO:0000256" key="3">
    <source>
        <dbReference type="ARBA" id="ARBA00022475"/>
    </source>
</evidence>
<dbReference type="InterPro" id="IPR000515">
    <property type="entry name" value="MetI-like"/>
</dbReference>
<keyword evidence="2 9" id="KW-0813">Transport</keyword>
<feature type="transmembrane region" description="Helical" evidence="9">
    <location>
        <begin position="12"/>
        <end position="32"/>
    </location>
</feature>
<evidence type="ECO:0000256" key="7">
    <source>
        <dbReference type="ARBA" id="ARBA00022989"/>
    </source>
</evidence>
<keyword evidence="6" id="KW-0653">Protein transport</keyword>
<dbReference type="PROSITE" id="PS50928">
    <property type="entry name" value="ABC_TM1"/>
    <property type="match status" value="1"/>
</dbReference>
<keyword evidence="5" id="KW-0571">Peptide transport</keyword>
<gene>
    <name evidence="11" type="ORF">PWF74_03400</name>
</gene>
<dbReference type="Proteomes" id="UP001217324">
    <property type="component" value="Chromosome"/>
</dbReference>
<keyword evidence="4 9" id="KW-0812">Transmembrane</keyword>
<dbReference type="PANTHER" id="PTHR43744">
    <property type="entry name" value="ABC TRANSPORTER PERMEASE PROTEIN MG189-RELATED-RELATED"/>
    <property type="match status" value="1"/>
</dbReference>
<dbReference type="Gene3D" id="1.10.3720.10">
    <property type="entry name" value="MetI-like"/>
    <property type="match status" value="1"/>
</dbReference>
<dbReference type="PANTHER" id="PTHR43744:SF12">
    <property type="entry name" value="ABC TRANSPORTER PERMEASE PROTEIN MG189-RELATED"/>
    <property type="match status" value="1"/>
</dbReference>
<protein>
    <submittedName>
        <fullName evidence="11">Carbohydrate ABC transporter permease</fullName>
    </submittedName>
</protein>
<evidence type="ECO:0000259" key="10">
    <source>
        <dbReference type="PROSITE" id="PS50928"/>
    </source>
</evidence>
<organism evidence="11 12">
    <name type="scientific">Lactococcus garvieae</name>
    <dbReference type="NCBI Taxonomy" id="1363"/>
    <lineage>
        <taxon>Bacteria</taxon>
        <taxon>Bacillati</taxon>
        <taxon>Bacillota</taxon>
        <taxon>Bacilli</taxon>
        <taxon>Lactobacillales</taxon>
        <taxon>Streptococcaceae</taxon>
        <taxon>Lactococcus</taxon>
    </lineage>
</organism>
<dbReference type="CDD" id="cd06261">
    <property type="entry name" value="TM_PBP2"/>
    <property type="match status" value="1"/>
</dbReference>